<name>A0ABX6YWY0_9RHOB</name>
<dbReference type="InterPro" id="IPR049712">
    <property type="entry name" value="Poly_export"/>
</dbReference>
<evidence type="ECO:0000256" key="2">
    <source>
        <dbReference type="SAM" id="Coils"/>
    </source>
</evidence>
<feature type="domain" description="AprE-like long alpha-helical hairpin" evidence="6">
    <location>
        <begin position="160"/>
        <end position="341"/>
    </location>
</feature>
<evidence type="ECO:0008006" key="9">
    <source>
        <dbReference type="Google" id="ProtNLM"/>
    </source>
</evidence>
<feature type="chain" id="PRO_5045186896" description="Soluble ligand binding domain-containing protein" evidence="4">
    <location>
        <begin position="26"/>
        <end position="423"/>
    </location>
</feature>
<proteinExistence type="predicted"/>
<feature type="compositionally biased region" description="Polar residues" evidence="3">
    <location>
        <begin position="407"/>
        <end position="423"/>
    </location>
</feature>
<feature type="coiled-coil region" evidence="2">
    <location>
        <begin position="231"/>
        <end position="268"/>
    </location>
</feature>
<evidence type="ECO:0000313" key="7">
    <source>
        <dbReference type="EMBL" id="QPZ92236.1"/>
    </source>
</evidence>
<dbReference type="InterPro" id="IPR003715">
    <property type="entry name" value="Poly_export_N"/>
</dbReference>
<sequence>MSRVPLRRFLFPLAVTALTAFPAYAEKLEAGDVVSLNIVEWRSVAGEMAQWAALKGPYEISSDGALDIGFIGKVETKGREAEDVAEEISARLKDTLALTEQLDVQLSITQRAPVIVGGLARKPGPVDFTSGMTVRHALALAGGLTGVSGDGTMSQYLSIAAQEAQLARQEGDLRLRIARLDAEQAGTTDANFPTAASLGQDGELRVAQEQSLLKLRLDSAKRKSELVDGQVTLLTQEIDKLQQKSKGLDHQRELIAEQRDKVAQLVDRGLSPSNRAIEAEQKLAAIQSQILDVDTAILRSRQALARAENDRLDLGAGRITQLLNDKQKAESELSDVRERLDLQRGLMRLAVPSAIGAGLAGEEGGPQLQVVVTPAGGGTAKTVADFDTRLSPGDLVEVTLSRDPNETAATTEAPQKQAAGSNG</sequence>
<gene>
    <name evidence="7" type="ORF">AKL02_015950</name>
</gene>
<feature type="region of interest" description="Disordered" evidence="3">
    <location>
        <begin position="398"/>
        <end position="423"/>
    </location>
</feature>
<dbReference type="Proteomes" id="UP000192422">
    <property type="component" value="Chromosome"/>
</dbReference>
<feature type="signal peptide" evidence="4">
    <location>
        <begin position="1"/>
        <end position="25"/>
    </location>
</feature>
<dbReference type="Gene3D" id="3.10.560.10">
    <property type="entry name" value="Outer membrane lipoprotein wza domain like"/>
    <property type="match status" value="1"/>
</dbReference>
<dbReference type="EMBL" id="CP053562">
    <property type="protein sequence ID" value="QPZ92236.1"/>
    <property type="molecule type" value="Genomic_DNA"/>
</dbReference>
<feature type="domain" description="Polysaccharide export protein N-terminal" evidence="5">
    <location>
        <begin position="25"/>
        <end position="104"/>
    </location>
</feature>
<evidence type="ECO:0000256" key="1">
    <source>
        <dbReference type="ARBA" id="ARBA00022729"/>
    </source>
</evidence>
<dbReference type="PANTHER" id="PTHR33619">
    <property type="entry name" value="POLYSACCHARIDE EXPORT PROTEIN GFCE-RELATED"/>
    <property type="match status" value="1"/>
</dbReference>
<keyword evidence="8" id="KW-1185">Reference proteome</keyword>
<dbReference type="PANTHER" id="PTHR33619:SF3">
    <property type="entry name" value="POLYSACCHARIDE EXPORT PROTEIN GFCE-RELATED"/>
    <property type="match status" value="1"/>
</dbReference>
<dbReference type="Pfam" id="PF02563">
    <property type="entry name" value="Poly_export"/>
    <property type="match status" value="1"/>
</dbReference>
<keyword evidence="2" id="KW-0175">Coiled coil</keyword>
<dbReference type="Gene3D" id="3.30.1950.10">
    <property type="entry name" value="wza like domain"/>
    <property type="match status" value="1"/>
</dbReference>
<evidence type="ECO:0000256" key="3">
    <source>
        <dbReference type="SAM" id="MobiDB-lite"/>
    </source>
</evidence>
<reference evidence="7 8" key="1">
    <citation type="submission" date="2020-05" db="EMBL/GenBank/DDBJ databases">
        <title>Thioclava electrotropha strain Elox9 finished genome.</title>
        <authorList>
            <person name="Rowe A.R."/>
            <person name="Wilbanks E.G."/>
        </authorList>
    </citation>
    <scope>NUCLEOTIDE SEQUENCE [LARGE SCALE GENOMIC DNA]</scope>
    <source>
        <strain evidence="7 8">Elox9</strain>
    </source>
</reference>
<evidence type="ECO:0000256" key="4">
    <source>
        <dbReference type="SAM" id="SignalP"/>
    </source>
</evidence>
<accession>A0ABX6YWY0</accession>
<protein>
    <recommendedName>
        <fullName evidence="9">Soluble ligand binding domain-containing protein</fullName>
    </recommendedName>
</protein>
<evidence type="ECO:0000259" key="6">
    <source>
        <dbReference type="Pfam" id="PF25994"/>
    </source>
</evidence>
<organism evidence="7 8">
    <name type="scientific">Thioclava electrotropha</name>
    <dbReference type="NCBI Taxonomy" id="1549850"/>
    <lineage>
        <taxon>Bacteria</taxon>
        <taxon>Pseudomonadati</taxon>
        <taxon>Pseudomonadota</taxon>
        <taxon>Alphaproteobacteria</taxon>
        <taxon>Rhodobacterales</taxon>
        <taxon>Paracoccaceae</taxon>
        <taxon>Thioclava</taxon>
    </lineage>
</organism>
<dbReference type="RefSeq" id="WP_083075816.1">
    <property type="nucleotide sequence ID" value="NZ_CP053562.1"/>
</dbReference>
<evidence type="ECO:0000259" key="5">
    <source>
        <dbReference type="Pfam" id="PF02563"/>
    </source>
</evidence>
<keyword evidence="1 4" id="KW-0732">Signal</keyword>
<dbReference type="Pfam" id="PF25994">
    <property type="entry name" value="HH_AprE"/>
    <property type="match status" value="1"/>
</dbReference>
<dbReference type="InterPro" id="IPR058781">
    <property type="entry name" value="HH_AprE-like"/>
</dbReference>
<feature type="coiled-coil region" evidence="2">
    <location>
        <begin position="319"/>
        <end position="346"/>
    </location>
</feature>
<evidence type="ECO:0000313" key="8">
    <source>
        <dbReference type="Proteomes" id="UP000192422"/>
    </source>
</evidence>